<name>A0AA38TK99_9ASTR</name>
<protein>
    <recommendedName>
        <fullName evidence="1">Reverse transcriptase zinc-binding domain-containing protein</fullName>
    </recommendedName>
</protein>
<dbReference type="AlphaFoldDB" id="A0AA38TK99"/>
<evidence type="ECO:0000313" key="2">
    <source>
        <dbReference type="EMBL" id="KAJ9561579.1"/>
    </source>
</evidence>
<reference evidence="2" key="1">
    <citation type="submission" date="2023-03" db="EMBL/GenBank/DDBJ databases">
        <title>Chromosome-scale reference genome and RAD-based genetic map of yellow starthistle (Centaurea solstitialis) reveal putative structural variation and QTLs associated with invader traits.</title>
        <authorList>
            <person name="Reatini B."/>
            <person name="Cang F.A."/>
            <person name="Jiang Q."/>
            <person name="Mckibben M.T.W."/>
            <person name="Barker M.S."/>
            <person name="Rieseberg L.H."/>
            <person name="Dlugosch K.M."/>
        </authorList>
    </citation>
    <scope>NUCLEOTIDE SEQUENCE</scope>
    <source>
        <strain evidence="2">CAN-66</strain>
        <tissue evidence="2">Leaf</tissue>
    </source>
</reference>
<dbReference type="Proteomes" id="UP001172457">
    <property type="component" value="Chromosome 2"/>
</dbReference>
<keyword evidence="3" id="KW-1185">Reference proteome</keyword>
<evidence type="ECO:0000259" key="1">
    <source>
        <dbReference type="Pfam" id="PF13966"/>
    </source>
</evidence>
<organism evidence="2 3">
    <name type="scientific">Centaurea solstitialis</name>
    <name type="common">yellow star-thistle</name>
    <dbReference type="NCBI Taxonomy" id="347529"/>
    <lineage>
        <taxon>Eukaryota</taxon>
        <taxon>Viridiplantae</taxon>
        <taxon>Streptophyta</taxon>
        <taxon>Embryophyta</taxon>
        <taxon>Tracheophyta</taxon>
        <taxon>Spermatophyta</taxon>
        <taxon>Magnoliopsida</taxon>
        <taxon>eudicotyledons</taxon>
        <taxon>Gunneridae</taxon>
        <taxon>Pentapetalae</taxon>
        <taxon>asterids</taxon>
        <taxon>campanulids</taxon>
        <taxon>Asterales</taxon>
        <taxon>Asteraceae</taxon>
        <taxon>Carduoideae</taxon>
        <taxon>Cardueae</taxon>
        <taxon>Centaureinae</taxon>
        <taxon>Centaurea</taxon>
    </lineage>
</organism>
<proteinExistence type="predicted"/>
<accession>A0AA38TK99</accession>
<dbReference type="Pfam" id="PF13966">
    <property type="entry name" value="zf-RVT"/>
    <property type="match status" value="1"/>
</dbReference>
<evidence type="ECO:0000313" key="3">
    <source>
        <dbReference type="Proteomes" id="UP001172457"/>
    </source>
</evidence>
<dbReference type="EMBL" id="JARYMX010000002">
    <property type="protein sequence ID" value="KAJ9561579.1"/>
    <property type="molecule type" value="Genomic_DNA"/>
</dbReference>
<gene>
    <name evidence="2" type="ORF">OSB04_006739</name>
</gene>
<comment type="caution">
    <text evidence="2">The sequence shown here is derived from an EMBL/GenBank/DDBJ whole genome shotgun (WGS) entry which is preliminary data.</text>
</comment>
<dbReference type="InterPro" id="IPR026960">
    <property type="entry name" value="RVT-Znf"/>
</dbReference>
<feature type="domain" description="Reverse transcriptase zinc-binding" evidence="1">
    <location>
        <begin position="1"/>
        <end position="51"/>
    </location>
</feature>
<sequence length="153" mass="17660">MWVACHKRLPTQDRIQNWKTKPPYMVSVFCKEVLDSHSHLFFECEFPLKVWSSVKHQVELYGFLKNWNNIVTVLSSSPKRTGHRLALAASVVHEVCDAVIKRMAWKMLHKITKPNIIPCNGLIIDECNGRSSLMYLNLGLRLSLFFGDFVSNL</sequence>